<dbReference type="EMBL" id="MK757448">
    <property type="protein sequence ID" value="QCG78272.1"/>
    <property type="molecule type" value="Genomic_DNA"/>
</dbReference>
<keyword evidence="2" id="KW-1185">Reference proteome</keyword>
<dbReference type="RefSeq" id="YP_010761504.1">
    <property type="nucleotide sequence ID" value="NC_073597.1"/>
</dbReference>
<gene>
    <name evidence="1" type="primary">7</name>
    <name evidence="1" type="ORF">SEA_IDAHO_7</name>
</gene>
<evidence type="ECO:0000313" key="2">
    <source>
        <dbReference type="Proteomes" id="UP000298729"/>
    </source>
</evidence>
<organism evidence="1 2">
    <name type="scientific">Arthrobacter phage Idaho</name>
    <dbReference type="NCBI Taxonomy" id="2565509"/>
    <lineage>
        <taxon>Viruses</taxon>
        <taxon>Duplodnaviria</taxon>
        <taxon>Heunggongvirae</taxon>
        <taxon>Uroviricota</taxon>
        <taxon>Caudoviricetes</taxon>
        <taxon>Feeclasvirinae</taxon>
        <taxon>Idahovirus</taxon>
        <taxon>Idahovirus idaho</taxon>
    </lineage>
</organism>
<dbReference type="GeneID" id="80090750"/>
<dbReference type="Proteomes" id="UP000298729">
    <property type="component" value="Segment"/>
</dbReference>
<name>A0A4D6TFA8_9CAUD</name>
<dbReference type="KEGG" id="vg:80090750"/>
<evidence type="ECO:0000313" key="1">
    <source>
        <dbReference type="EMBL" id="QCG78272.1"/>
    </source>
</evidence>
<protein>
    <submittedName>
        <fullName evidence="1">Tail terminator</fullName>
    </submittedName>
</protein>
<accession>A0A4D6TFA8</accession>
<sequence length="135" mass="15068">MTALSLSAAEQLRDKLQAALDAKKWKWVAAPEEPANVNRQRFGAVWRTRLAAASNGRLDTELVINIYGAKAAPGEATERELDDALDQVLLVLQAQPGIKFQEATRVVFKEVFAGWDVRFSVNHNNFYAEQVRKNG</sequence>
<proteinExistence type="predicted"/>
<reference evidence="1 2" key="1">
    <citation type="submission" date="2019-04" db="EMBL/GenBank/DDBJ databases">
        <authorList>
            <person name="Oduselu T.J."/>
            <person name="Taiwo A.E."/>
            <person name="Ayodele I.E."/>
            <person name="Oyebamiji T.O."/>
            <person name="Atoyebi A.N."/>
            <person name="Omolola C.M."/>
            <person name="Lazarus F.U."/>
            <person name="Jose L.A."/>
            <person name="Akinlolu E.A."/>
            <person name="Ojebola B.M."/>
            <person name="Olatinwo S.O."/>
            <person name="Raifu M.K."/>
            <person name="Adebiyi I."/>
            <person name="Ogunleye V.O."/>
            <person name="Faleye T.O.C."/>
            <person name="Bakarey A.S."/>
            <person name="Adewumi O.M."/>
            <person name="Anetor J.I."/>
            <person name="Ademowo O.G."/>
            <person name="Garlena R.A."/>
            <person name="Russell D.A."/>
            <person name="Pope W.H."/>
            <person name="Jacobs-Sera D."/>
            <person name="Hatfull G.F."/>
        </authorList>
    </citation>
    <scope>NUCLEOTIDE SEQUENCE [LARGE SCALE GENOMIC DNA]</scope>
</reference>